<evidence type="ECO:0000256" key="1">
    <source>
        <dbReference type="SAM" id="MobiDB-lite"/>
    </source>
</evidence>
<protein>
    <submittedName>
        <fullName evidence="3">Uncharacterized protein</fullName>
    </submittedName>
</protein>
<reference evidence="4" key="2">
    <citation type="submission" date="2015-01" db="EMBL/GenBank/DDBJ databases">
        <title>Evolutionary Origins and Diversification of the Mycorrhizal Mutualists.</title>
        <authorList>
            <consortium name="DOE Joint Genome Institute"/>
            <consortium name="Mycorrhizal Genomics Consortium"/>
            <person name="Kohler A."/>
            <person name="Kuo A."/>
            <person name="Nagy L.G."/>
            <person name="Floudas D."/>
            <person name="Copeland A."/>
            <person name="Barry K.W."/>
            <person name="Cichocki N."/>
            <person name="Veneault-Fourrey C."/>
            <person name="LaButti K."/>
            <person name="Lindquist E.A."/>
            <person name="Lipzen A."/>
            <person name="Lundell T."/>
            <person name="Morin E."/>
            <person name="Murat C."/>
            <person name="Riley R."/>
            <person name="Ohm R."/>
            <person name="Sun H."/>
            <person name="Tunlid A."/>
            <person name="Henrissat B."/>
            <person name="Grigoriev I.V."/>
            <person name="Hibbett D.S."/>
            <person name="Martin F."/>
        </authorList>
    </citation>
    <scope>NUCLEOTIDE SEQUENCE [LARGE SCALE GENOMIC DNA]</scope>
    <source>
        <strain evidence="4">MAFF 305830</strain>
    </source>
</reference>
<sequence length="194" mass="21576">MAAFANVQLQQTMHYVPLARTCIPLVLPQLMKPIPLFPTIYETFLTVLTIIKTLDYAGGASSPQLYRVLLRDGVAYFVISSTISVVNVIYWFIAPGPQLTLLLNFYAAILSTLIARLVLHLKVAHQDNFSSGTDTVRRPWQSGHNRGSRIIPAAVHVETNVVTFPALKADEEENGENWDHSHSGPQIPLKRMNG</sequence>
<dbReference type="Proteomes" id="UP000054097">
    <property type="component" value="Unassembled WGS sequence"/>
</dbReference>
<dbReference type="EMBL" id="KN824279">
    <property type="protein sequence ID" value="KIM32746.1"/>
    <property type="molecule type" value="Genomic_DNA"/>
</dbReference>
<gene>
    <name evidence="3" type="ORF">M408DRAFT_326490</name>
</gene>
<keyword evidence="2" id="KW-0472">Membrane</keyword>
<keyword evidence="2" id="KW-1133">Transmembrane helix</keyword>
<evidence type="ECO:0000313" key="4">
    <source>
        <dbReference type="Proteomes" id="UP000054097"/>
    </source>
</evidence>
<reference evidence="3 4" key="1">
    <citation type="submission" date="2014-04" db="EMBL/GenBank/DDBJ databases">
        <authorList>
            <consortium name="DOE Joint Genome Institute"/>
            <person name="Kuo A."/>
            <person name="Zuccaro A."/>
            <person name="Kohler A."/>
            <person name="Nagy L.G."/>
            <person name="Floudas D."/>
            <person name="Copeland A."/>
            <person name="Barry K.W."/>
            <person name="Cichocki N."/>
            <person name="Veneault-Fourrey C."/>
            <person name="LaButti K."/>
            <person name="Lindquist E.A."/>
            <person name="Lipzen A."/>
            <person name="Lundell T."/>
            <person name="Morin E."/>
            <person name="Murat C."/>
            <person name="Sun H."/>
            <person name="Tunlid A."/>
            <person name="Henrissat B."/>
            <person name="Grigoriev I.V."/>
            <person name="Hibbett D.S."/>
            <person name="Martin F."/>
            <person name="Nordberg H.P."/>
            <person name="Cantor M.N."/>
            <person name="Hua S.X."/>
        </authorList>
    </citation>
    <scope>NUCLEOTIDE SEQUENCE [LARGE SCALE GENOMIC DNA]</scope>
    <source>
        <strain evidence="3 4">MAFF 305830</strain>
    </source>
</reference>
<accession>A0A0C3BMT5</accession>
<feature type="region of interest" description="Disordered" evidence="1">
    <location>
        <begin position="172"/>
        <end position="194"/>
    </location>
</feature>
<evidence type="ECO:0000313" key="3">
    <source>
        <dbReference type="EMBL" id="KIM32746.1"/>
    </source>
</evidence>
<organism evidence="3 4">
    <name type="scientific">Serendipita vermifera MAFF 305830</name>
    <dbReference type="NCBI Taxonomy" id="933852"/>
    <lineage>
        <taxon>Eukaryota</taxon>
        <taxon>Fungi</taxon>
        <taxon>Dikarya</taxon>
        <taxon>Basidiomycota</taxon>
        <taxon>Agaricomycotina</taxon>
        <taxon>Agaricomycetes</taxon>
        <taxon>Sebacinales</taxon>
        <taxon>Serendipitaceae</taxon>
        <taxon>Serendipita</taxon>
    </lineage>
</organism>
<proteinExistence type="predicted"/>
<dbReference type="AlphaFoldDB" id="A0A0C3BMT5"/>
<dbReference type="OrthoDB" id="3350812at2759"/>
<keyword evidence="2" id="KW-0812">Transmembrane</keyword>
<dbReference type="HOGENOM" id="CLU_1403224_0_0_1"/>
<evidence type="ECO:0000256" key="2">
    <source>
        <dbReference type="SAM" id="Phobius"/>
    </source>
</evidence>
<feature type="transmembrane region" description="Helical" evidence="2">
    <location>
        <begin position="99"/>
        <end position="119"/>
    </location>
</feature>
<keyword evidence="4" id="KW-1185">Reference proteome</keyword>
<feature type="transmembrane region" description="Helical" evidence="2">
    <location>
        <begin position="74"/>
        <end position="93"/>
    </location>
</feature>
<name>A0A0C3BMT5_SERVB</name>